<evidence type="ECO:0000313" key="1">
    <source>
        <dbReference type="EMBL" id="CUN91179.1"/>
    </source>
</evidence>
<dbReference type="AlphaFoldDB" id="A0A174ATE0"/>
<accession>A0A174ATE0</accession>
<reference evidence="1 2" key="1">
    <citation type="submission" date="2015-09" db="EMBL/GenBank/DDBJ databases">
        <authorList>
            <consortium name="Pathogen Informatics"/>
        </authorList>
    </citation>
    <scope>NUCLEOTIDE SEQUENCE [LARGE SCALE GENOMIC DNA]</scope>
    <source>
        <strain evidence="1 2">2789STDY5608849</strain>
    </source>
</reference>
<evidence type="ECO:0000313" key="2">
    <source>
        <dbReference type="Proteomes" id="UP000095706"/>
    </source>
</evidence>
<dbReference type="EMBL" id="CYYV01000004">
    <property type="protein sequence ID" value="CUN91179.1"/>
    <property type="molecule type" value="Genomic_DNA"/>
</dbReference>
<protein>
    <submittedName>
        <fullName evidence="1">Uncharacterized protein</fullName>
    </submittedName>
</protein>
<proteinExistence type="predicted"/>
<organism evidence="1 2">
    <name type="scientific">Fusicatenibacter saccharivorans</name>
    <dbReference type="NCBI Taxonomy" id="1150298"/>
    <lineage>
        <taxon>Bacteria</taxon>
        <taxon>Bacillati</taxon>
        <taxon>Bacillota</taxon>
        <taxon>Clostridia</taxon>
        <taxon>Lachnospirales</taxon>
        <taxon>Lachnospiraceae</taxon>
        <taxon>Fusicatenibacter</taxon>
    </lineage>
</organism>
<name>A0A174ATE0_9FIRM</name>
<dbReference type="RefSeq" id="WP_055226656.1">
    <property type="nucleotide sequence ID" value="NZ_CAXSRP010000005.1"/>
</dbReference>
<gene>
    <name evidence="1" type="ORF">ERS852406_00894</name>
</gene>
<sequence length="822" mass="91821">MNKRAARILILFLVFAASVGVFTHLMSHETTENATDLDAASLPVLYMKTADTTVNRMYGYRQEMNGVTTRENLTPLPTDRSLTLEIDAKGQKIKNVTYTVESTDGGALIENSVLKSFDEDGSYLKADFQLETAILMNQEYTLKLEVAYGDGQSAWYYTRIVQRNGVEVGDYLAYTQMFAQTCLDKTQAEALVPQLEPDETGDNSSFLNVNIHSSLDQISWGSLAPTIVQQPVQQIKEANETTTSITQEYMISAQDENGQTEYYTVSEFYRMRESDGEIILLDFERSAQQIFDPELGVLTKSGINLGVTGEDTKYVTNTAGDIVAFVVNGDLWCYNRSANKTIRVFSFRENGSMDEREQHGEHDVNIVRVDDAGDVTFVVYGYMNRGNHEGEVGAAVYYYRAERNVATEEIFVPADISYEMLKKQLDRLSYVNKQREMYLYLNENLCKVDIETGTTTVVRESIPEDCFVVSESQESIAWMDADNASSAMNITVMNLESGETQRFAADDGQKIRALGFINEDFVYGMANDSDILKDISGNEVFAMHTVRIVSIDGNVKKEYHQDGYYVTGVSISDGLLELDRVVRQENGYADAPEDHIMNGEQQSQELVTGRLATVDDRREQQFLLEFSTSGKTQSLLTLTPKYIYSTLRTDLTMSYDTGSADLYYVYGKGKLIAILSSPAEAVQLADENVGVVLNSSQSYVWERGNRQQGMRLDETTMPSGFQSASLDENVLKESLGDDYELLNLTGCTREEILYMISSGCGVVVKTGANESLLLTGYDIFGNSWLYNPATGETTALSDDDSDALFAQNGNVFISYIKKVKIE</sequence>
<dbReference type="SUPFAM" id="SSF82171">
    <property type="entry name" value="DPP6 N-terminal domain-like"/>
    <property type="match status" value="1"/>
</dbReference>
<dbReference type="Proteomes" id="UP000095706">
    <property type="component" value="Unassembled WGS sequence"/>
</dbReference>